<keyword evidence="4 7" id="KW-1133">Transmembrane helix</keyword>
<evidence type="ECO:0000313" key="10">
    <source>
        <dbReference type="Proteomes" id="UP001156627"/>
    </source>
</evidence>
<feature type="transmembrane region" description="Helical" evidence="7">
    <location>
        <begin position="146"/>
        <end position="173"/>
    </location>
</feature>
<evidence type="ECO:0000256" key="5">
    <source>
        <dbReference type="ARBA" id="ARBA00023136"/>
    </source>
</evidence>
<gene>
    <name evidence="9" type="ORF">GCM10007898_27430</name>
</gene>
<keyword evidence="3 7" id="KW-0812">Transmembrane</keyword>
<proteinExistence type="inferred from homology"/>
<name>A0ABQ5XBV2_9GAMM</name>
<dbReference type="Proteomes" id="UP001156627">
    <property type="component" value="Unassembled WGS sequence"/>
</dbReference>
<accession>A0ABQ5XBV2</accession>
<evidence type="ECO:0000256" key="1">
    <source>
        <dbReference type="ARBA" id="ARBA00004651"/>
    </source>
</evidence>
<feature type="transmembrane region" description="Helical" evidence="7">
    <location>
        <begin position="193"/>
        <end position="219"/>
    </location>
</feature>
<comment type="subcellular location">
    <subcellularLocation>
        <location evidence="1">Cell membrane</location>
        <topology evidence="1">Multi-pass membrane protein</topology>
    </subcellularLocation>
</comment>
<evidence type="ECO:0000256" key="4">
    <source>
        <dbReference type="ARBA" id="ARBA00022989"/>
    </source>
</evidence>
<dbReference type="EMBL" id="BSOA01000029">
    <property type="protein sequence ID" value="GLQ89171.1"/>
    <property type="molecule type" value="Genomic_DNA"/>
</dbReference>
<feature type="transmembrane region" description="Helical" evidence="7">
    <location>
        <begin position="239"/>
        <end position="263"/>
    </location>
</feature>
<feature type="domain" description="ABC3 transporter permease C-terminal" evidence="8">
    <location>
        <begin position="154"/>
        <end position="258"/>
    </location>
</feature>
<comment type="similarity">
    <text evidence="6">Belongs to the ABC-4 integral membrane protein family.</text>
</comment>
<evidence type="ECO:0000256" key="3">
    <source>
        <dbReference type="ARBA" id="ARBA00022692"/>
    </source>
</evidence>
<dbReference type="PANTHER" id="PTHR30572">
    <property type="entry name" value="MEMBRANE COMPONENT OF TRANSPORTER-RELATED"/>
    <property type="match status" value="1"/>
</dbReference>
<organism evidence="9 10">
    <name type="scientific">Dyella flagellata</name>
    <dbReference type="NCBI Taxonomy" id="1867833"/>
    <lineage>
        <taxon>Bacteria</taxon>
        <taxon>Pseudomonadati</taxon>
        <taxon>Pseudomonadota</taxon>
        <taxon>Gammaproteobacteria</taxon>
        <taxon>Lysobacterales</taxon>
        <taxon>Rhodanobacteraceae</taxon>
        <taxon>Dyella</taxon>
    </lineage>
</organism>
<sequence length="270" mass="29039">MHLVRGAPFAPEDFQPLEAAHDYAGLKKVRAAIVTEAFARRMFPASDTLGRTIYLDGRSPIRIVGVVDHLARPNLTVSDDNELSVLLPLIPDTAKVLYLLKTAAEPDDVVAPAKAALLGVSSQRIFHRAESFPSLRTEYFRRDSSVIAILAVTAAALVFVNLVGVMGLVSFWVGRRTRQTGIRRALGATRGTILAYFLLENFVVVGAGALVGAGCALAVNRTLMTWFEVPHLPWLYLPAGWLTMILIGQLAALVPATMGASVAPSVAIRG</sequence>
<evidence type="ECO:0000259" key="8">
    <source>
        <dbReference type="Pfam" id="PF02687"/>
    </source>
</evidence>
<dbReference type="PANTHER" id="PTHR30572:SF4">
    <property type="entry name" value="ABC TRANSPORTER PERMEASE YTRF"/>
    <property type="match status" value="1"/>
</dbReference>
<evidence type="ECO:0000256" key="7">
    <source>
        <dbReference type="SAM" id="Phobius"/>
    </source>
</evidence>
<dbReference type="Pfam" id="PF02687">
    <property type="entry name" value="FtsX"/>
    <property type="match status" value="1"/>
</dbReference>
<keyword evidence="10" id="KW-1185">Reference proteome</keyword>
<dbReference type="InterPro" id="IPR050250">
    <property type="entry name" value="Macrolide_Exporter_MacB"/>
</dbReference>
<keyword evidence="2" id="KW-1003">Cell membrane</keyword>
<keyword evidence="5 7" id="KW-0472">Membrane</keyword>
<evidence type="ECO:0000313" key="9">
    <source>
        <dbReference type="EMBL" id="GLQ89171.1"/>
    </source>
</evidence>
<reference evidence="10" key="1">
    <citation type="journal article" date="2019" name="Int. J. Syst. Evol. Microbiol.">
        <title>The Global Catalogue of Microorganisms (GCM) 10K type strain sequencing project: providing services to taxonomists for standard genome sequencing and annotation.</title>
        <authorList>
            <consortium name="The Broad Institute Genomics Platform"/>
            <consortium name="The Broad Institute Genome Sequencing Center for Infectious Disease"/>
            <person name="Wu L."/>
            <person name="Ma J."/>
        </authorList>
    </citation>
    <scope>NUCLEOTIDE SEQUENCE [LARGE SCALE GENOMIC DNA]</scope>
    <source>
        <strain evidence="10">NBRC 111981</strain>
    </source>
</reference>
<dbReference type="InterPro" id="IPR003838">
    <property type="entry name" value="ABC3_permease_C"/>
</dbReference>
<evidence type="ECO:0000256" key="6">
    <source>
        <dbReference type="ARBA" id="ARBA00038076"/>
    </source>
</evidence>
<protein>
    <recommendedName>
        <fullName evidence="8">ABC3 transporter permease C-terminal domain-containing protein</fullName>
    </recommendedName>
</protein>
<comment type="caution">
    <text evidence="9">The sequence shown here is derived from an EMBL/GenBank/DDBJ whole genome shotgun (WGS) entry which is preliminary data.</text>
</comment>
<evidence type="ECO:0000256" key="2">
    <source>
        <dbReference type="ARBA" id="ARBA00022475"/>
    </source>
</evidence>